<dbReference type="Proteomes" id="UP000054324">
    <property type="component" value="Unassembled WGS sequence"/>
</dbReference>
<evidence type="ECO:0000256" key="3">
    <source>
        <dbReference type="SAM" id="MobiDB-lite"/>
    </source>
</evidence>
<keyword evidence="2" id="KW-0677">Repeat</keyword>
<evidence type="ECO:0000313" key="7">
    <source>
        <dbReference type="Proteomes" id="UP000054324"/>
    </source>
</evidence>
<dbReference type="GeneID" id="20322973"/>
<dbReference type="InterPro" id="IPR015915">
    <property type="entry name" value="Kelch-typ_b-propeller"/>
</dbReference>
<dbReference type="KEGG" id="ovi:T265_08794"/>
<sequence length="932" mass="105251">MINRGVVGQTSSFPRGPEAGDSLTTSAISTCHASHTKPFPSNLLNGYLMQWALNRTLLVINTNQTIQVNAYKLAKKSEAFRELTQLSGTESNTHHGSIENCTNSSYLTVFCEPQRTLELYFAVHLCHIGNCQLRGITRLDREYIACDNDTSRIEPFREHTEWDPGAPQYNETIIQTKELVLTKCGSYCTLQYGLRTAALYGLMELKQRCHEYARQIINQRNCWLLWKVATSSDYEDGGTLTTIDREFTTLVEGYILTSFGELTKYIGGWITTIDEEAIPFEALSAQEMAQLLASHRLNVRHESDVVHAIQCWVEAPEQAEQIRSGEVFVSKLIASCVRADKLKLRDVEILHDLSNLEKRMSTKAVGHSKSASKIYSGIVMKRRSRKFTNYSNFECWAQLRKVRRRLVRSARNLRPLEDIEESVTNNSTEKFRKRLSDAECYVQSKEVEPRLPHEAIFTFGGWKAGEPCQDVYVYDARKDSWIACESGVSDRILLPHALMSFGIVVVQNRYIYIAGGEQSDKRTTSAVICYDFEAEHSQLMFHRSDIHTSGSGWKPCPSLHESRRDLVLVNWCEERIYALGGDNNRSVLSTVEYFDLNETSRREHRGWSVAPNMLMARGAPAADCLKRIIYVCGGYTESRMEALTNSCEAFCPDTNQWTFIQPMAQARYYAQAVAVNGVLFVLGGGGESGVRGAIRIAASAGYSSTVERYNPQTEMWELMPPATERADFAACYFEGELVCLGGGGETFCTAEVERWKPWIPRVGPRLSYNTTANDPTLSQGPLWLGYTFHAAENGASGWTKSGSLPYPVWGHRCVVIKGWDLILPYLKRKCGVREEQTNTIQWRNVAAKCKIIHDWPILVPRQFSEDDGTAVNSAELGHKLQELFHPQGVSLHPEFDSNKEDEITLEEEHAEQSRNIYIQPQNEMNGCSRSGV</sequence>
<feature type="region of interest" description="Disordered" evidence="3">
    <location>
        <begin position="905"/>
        <end position="932"/>
    </location>
</feature>
<name>A0A074ZCI0_OPIVI</name>
<feature type="domain" description="Attractin/MKLN-like beta-propeller" evidence="5">
    <location>
        <begin position="456"/>
        <end position="742"/>
    </location>
</feature>
<dbReference type="CTD" id="20322973"/>
<dbReference type="Gene3D" id="2.120.10.80">
    <property type="entry name" value="Kelch-type beta propeller"/>
    <property type="match status" value="2"/>
</dbReference>
<dbReference type="InterPro" id="IPR011705">
    <property type="entry name" value="BACK"/>
</dbReference>
<protein>
    <submittedName>
        <fullName evidence="6">Uncharacterized protein</fullName>
    </submittedName>
</protein>
<feature type="region of interest" description="Disordered" evidence="3">
    <location>
        <begin position="1"/>
        <end position="21"/>
    </location>
</feature>
<keyword evidence="1" id="KW-0880">Kelch repeat</keyword>
<dbReference type="SUPFAM" id="SSF117281">
    <property type="entry name" value="Kelch motif"/>
    <property type="match status" value="1"/>
</dbReference>
<dbReference type="InterPro" id="IPR006652">
    <property type="entry name" value="Kelch_1"/>
</dbReference>
<organism evidence="6 7">
    <name type="scientific">Opisthorchis viverrini</name>
    <name type="common">Southeast Asian liver fluke</name>
    <dbReference type="NCBI Taxonomy" id="6198"/>
    <lineage>
        <taxon>Eukaryota</taxon>
        <taxon>Metazoa</taxon>
        <taxon>Spiralia</taxon>
        <taxon>Lophotrochozoa</taxon>
        <taxon>Platyhelminthes</taxon>
        <taxon>Trematoda</taxon>
        <taxon>Digenea</taxon>
        <taxon>Opisthorchiida</taxon>
        <taxon>Opisthorchiata</taxon>
        <taxon>Opisthorchiidae</taxon>
        <taxon>Opisthorchis</taxon>
    </lineage>
</organism>
<evidence type="ECO:0000256" key="2">
    <source>
        <dbReference type="ARBA" id="ARBA00022737"/>
    </source>
</evidence>
<feature type="compositionally biased region" description="Polar residues" evidence="3">
    <location>
        <begin position="913"/>
        <end position="932"/>
    </location>
</feature>
<dbReference type="Pfam" id="PF07707">
    <property type="entry name" value="BACK"/>
    <property type="match status" value="1"/>
</dbReference>
<dbReference type="InterPro" id="IPR056737">
    <property type="entry name" value="Beta-prop_ATRN-MKLN-like"/>
</dbReference>
<dbReference type="EMBL" id="KL596855">
    <property type="protein sequence ID" value="KER23312.1"/>
    <property type="molecule type" value="Genomic_DNA"/>
</dbReference>
<dbReference type="SMART" id="SM00612">
    <property type="entry name" value="Kelch"/>
    <property type="match status" value="4"/>
</dbReference>
<evidence type="ECO:0000259" key="4">
    <source>
        <dbReference type="Pfam" id="PF07707"/>
    </source>
</evidence>
<dbReference type="PANTHER" id="PTHR45632">
    <property type="entry name" value="LD33804P"/>
    <property type="match status" value="1"/>
</dbReference>
<dbReference type="PANTHER" id="PTHR45632:SF3">
    <property type="entry name" value="KELCH-LIKE PROTEIN 32"/>
    <property type="match status" value="1"/>
</dbReference>
<gene>
    <name evidence="6" type="ORF">T265_08794</name>
</gene>
<dbReference type="Pfam" id="PF24981">
    <property type="entry name" value="Beta-prop_ATRN-LZTR1"/>
    <property type="match status" value="1"/>
</dbReference>
<reference evidence="6 7" key="1">
    <citation type="submission" date="2013-11" db="EMBL/GenBank/DDBJ databases">
        <title>Opisthorchis viverrini - life in the bile duct.</title>
        <authorList>
            <person name="Young N.D."/>
            <person name="Nagarajan N."/>
            <person name="Lin S.J."/>
            <person name="Korhonen P.K."/>
            <person name="Jex A.R."/>
            <person name="Hall R.S."/>
            <person name="Safavi-Hemami H."/>
            <person name="Kaewkong W."/>
            <person name="Bertrand D."/>
            <person name="Gao S."/>
            <person name="Seet Q."/>
            <person name="Wongkham S."/>
            <person name="Teh B.T."/>
            <person name="Wongkham C."/>
            <person name="Intapan P.M."/>
            <person name="Maleewong W."/>
            <person name="Yang X."/>
            <person name="Hu M."/>
            <person name="Wang Z."/>
            <person name="Hofmann A."/>
            <person name="Sternberg P.W."/>
            <person name="Tan P."/>
            <person name="Wang J."/>
            <person name="Gasser R.B."/>
        </authorList>
    </citation>
    <scope>NUCLEOTIDE SEQUENCE [LARGE SCALE GENOMIC DNA]</scope>
</reference>
<evidence type="ECO:0000256" key="1">
    <source>
        <dbReference type="ARBA" id="ARBA00022441"/>
    </source>
</evidence>
<dbReference type="OrthoDB" id="191037at2759"/>
<dbReference type="AlphaFoldDB" id="A0A074ZCI0"/>
<dbReference type="Gene3D" id="1.25.40.420">
    <property type="match status" value="1"/>
</dbReference>
<evidence type="ECO:0000313" key="6">
    <source>
        <dbReference type="EMBL" id="KER23312.1"/>
    </source>
</evidence>
<dbReference type="RefSeq" id="XP_009172958.1">
    <property type="nucleotide sequence ID" value="XM_009174694.1"/>
</dbReference>
<evidence type="ECO:0000259" key="5">
    <source>
        <dbReference type="Pfam" id="PF24981"/>
    </source>
</evidence>
<accession>A0A074ZCI0</accession>
<feature type="domain" description="BACK" evidence="4">
    <location>
        <begin position="280"/>
        <end position="320"/>
    </location>
</feature>
<keyword evidence="7" id="KW-1185">Reference proteome</keyword>
<dbReference type="STRING" id="6198.A0A074ZCI0"/>
<proteinExistence type="predicted"/>